<organism evidence="7">
    <name type="scientific">uncultured Jonesia sp</name>
    <dbReference type="NCBI Taxonomy" id="1017339"/>
    <lineage>
        <taxon>Bacteria</taxon>
        <taxon>Bacillati</taxon>
        <taxon>Actinomycetota</taxon>
        <taxon>Actinomycetes</taxon>
        <taxon>Micrococcales</taxon>
        <taxon>Jonesiaceae</taxon>
        <taxon>Jonesia</taxon>
        <taxon>environmental samples</taxon>
    </lineage>
</organism>
<evidence type="ECO:0000256" key="4">
    <source>
        <dbReference type="ARBA" id="ARBA00022801"/>
    </source>
</evidence>
<dbReference type="Pfam" id="PF07745">
    <property type="entry name" value="Glyco_hydro_53"/>
    <property type="match status" value="1"/>
</dbReference>
<accession>A0A060BX74</accession>
<dbReference type="EC" id="3.2.1.89" evidence="3 6"/>
<proteinExistence type="inferred from homology"/>
<protein>
    <recommendedName>
        <fullName evidence="3 6">Arabinogalactan endo-beta-1,4-galactanase</fullName>
        <ecNumber evidence="3 6">3.2.1.89</ecNumber>
    </recommendedName>
</protein>
<dbReference type="InterPro" id="IPR011683">
    <property type="entry name" value="Glyco_hydro_53"/>
</dbReference>
<evidence type="ECO:0000256" key="2">
    <source>
        <dbReference type="ARBA" id="ARBA00010687"/>
    </source>
</evidence>
<name>A0A060BX74_9MICO</name>
<sequence>MRVMLTLHYSDSWADPGQQTKPAAWSGLTFQQLMDQVWIYTRSVMTTMANYGVTPEWVQIGNETNNGLLWEDGKASVSMQNYAYLITTGHNAVKSISSSTKTVCIWPTPTTPPCTSGTSAA</sequence>
<keyword evidence="4 6" id="KW-0378">Hydrolase</keyword>
<evidence type="ECO:0000313" key="7">
    <source>
        <dbReference type="EMBL" id="AIA87559.1"/>
    </source>
</evidence>
<dbReference type="EMBL" id="KF120287">
    <property type="protein sequence ID" value="AIA87559.1"/>
    <property type="molecule type" value="Genomic_DNA"/>
</dbReference>
<evidence type="ECO:0000256" key="6">
    <source>
        <dbReference type="RuleBase" id="RU361192"/>
    </source>
</evidence>
<dbReference type="SUPFAM" id="SSF51445">
    <property type="entry name" value="(Trans)glycosidases"/>
    <property type="match status" value="1"/>
</dbReference>
<comment type="similarity">
    <text evidence="2 6">Belongs to the glycosyl hydrolase 53 family.</text>
</comment>
<evidence type="ECO:0000256" key="3">
    <source>
        <dbReference type="ARBA" id="ARBA00012556"/>
    </source>
</evidence>
<dbReference type="GO" id="GO:0045490">
    <property type="term" value="P:pectin catabolic process"/>
    <property type="evidence" value="ECO:0007669"/>
    <property type="project" value="TreeGrafter"/>
</dbReference>
<dbReference type="GO" id="GO:0031218">
    <property type="term" value="F:arabinogalactan endo-1,4-beta-galactosidase activity"/>
    <property type="evidence" value="ECO:0007669"/>
    <property type="project" value="UniProtKB-EC"/>
</dbReference>
<reference evidence="7" key="1">
    <citation type="journal article" date="2013" name="Environ. Microbiol.">
        <title>Seasonally variable intestinal metagenomes of the red palm weevil (Rhynchophorus ferrugineus).</title>
        <authorList>
            <person name="Jia S."/>
            <person name="Zhang X."/>
            <person name="Zhang G."/>
            <person name="Yin A."/>
            <person name="Zhang S."/>
            <person name="Li F."/>
            <person name="Wang L."/>
            <person name="Zhao D."/>
            <person name="Yun Q."/>
            <person name="Tala"/>
            <person name="Wang J."/>
            <person name="Sun G."/>
            <person name="Baabdullah M."/>
            <person name="Yu X."/>
            <person name="Hu S."/>
            <person name="Al-Mssallem I.S."/>
            <person name="Yu J."/>
        </authorList>
    </citation>
    <scope>NUCLEOTIDE SEQUENCE</scope>
</reference>
<dbReference type="AlphaFoldDB" id="A0A060BX74"/>
<keyword evidence="5 6" id="KW-0326">Glycosidase</keyword>
<dbReference type="PANTHER" id="PTHR34983:SF1">
    <property type="entry name" value="ARABINOGALACTAN ENDO-BETA-1,4-GALACTANASE A"/>
    <property type="match status" value="1"/>
</dbReference>
<evidence type="ECO:0000256" key="5">
    <source>
        <dbReference type="ARBA" id="ARBA00023295"/>
    </source>
</evidence>
<evidence type="ECO:0000256" key="1">
    <source>
        <dbReference type="ARBA" id="ARBA00001695"/>
    </source>
</evidence>
<dbReference type="InterPro" id="IPR017853">
    <property type="entry name" value="GH"/>
</dbReference>
<dbReference type="Gene3D" id="3.20.20.80">
    <property type="entry name" value="Glycosidases"/>
    <property type="match status" value="1"/>
</dbReference>
<comment type="catalytic activity">
    <reaction evidence="1 6">
        <text>The enzyme specifically hydrolyzes (1-&gt;4)-beta-D-galactosidic linkages in type I arabinogalactans.</text>
        <dbReference type="EC" id="3.2.1.89"/>
    </reaction>
</comment>
<dbReference type="GO" id="GO:0015926">
    <property type="term" value="F:glucosidase activity"/>
    <property type="evidence" value="ECO:0007669"/>
    <property type="project" value="InterPro"/>
</dbReference>
<dbReference type="PANTHER" id="PTHR34983">
    <property type="entry name" value="ARABINOGALACTAN ENDO-BETA-1,4-GALACTANASE A"/>
    <property type="match status" value="1"/>
</dbReference>